<evidence type="ECO:0000256" key="3">
    <source>
        <dbReference type="ARBA" id="ARBA00022827"/>
    </source>
</evidence>
<dbReference type="Gene3D" id="1.20.140.10">
    <property type="entry name" value="Butyryl-CoA Dehydrogenase, subunit A, domain 3"/>
    <property type="match status" value="1"/>
</dbReference>
<protein>
    <recommendedName>
        <fullName evidence="4">Acyl-CoA dehydrogenase/oxidase C-terminal domain-containing protein</fullName>
    </recommendedName>
</protein>
<comment type="caution">
    <text evidence="5">The sequence shown here is derived from an EMBL/GenBank/DDBJ whole genome shotgun (WGS) entry which is preliminary data.</text>
</comment>
<dbReference type="AlphaFoldDB" id="A0AAN4ZH81"/>
<name>A0AAN4ZH81_9BILA</name>
<comment type="cofactor">
    <cofactor evidence="1">
        <name>FAD</name>
        <dbReference type="ChEBI" id="CHEBI:57692"/>
    </cofactor>
</comment>
<proteinExistence type="predicted"/>
<evidence type="ECO:0000259" key="4">
    <source>
        <dbReference type="Pfam" id="PF00441"/>
    </source>
</evidence>
<dbReference type="InterPro" id="IPR046373">
    <property type="entry name" value="Acyl-CoA_Oxase/DH_mid-dom_sf"/>
</dbReference>
<feature type="non-terminal residue" evidence="5">
    <location>
        <position position="119"/>
    </location>
</feature>
<organism evidence="5 6">
    <name type="scientific">Pristionchus mayeri</name>
    <dbReference type="NCBI Taxonomy" id="1317129"/>
    <lineage>
        <taxon>Eukaryota</taxon>
        <taxon>Metazoa</taxon>
        <taxon>Ecdysozoa</taxon>
        <taxon>Nematoda</taxon>
        <taxon>Chromadorea</taxon>
        <taxon>Rhabditida</taxon>
        <taxon>Rhabditina</taxon>
        <taxon>Diplogasteromorpha</taxon>
        <taxon>Diplogasteroidea</taxon>
        <taxon>Neodiplogasteridae</taxon>
        <taxon>Pristionchus</taxon>
    </lineage>
</organism>
<dbReference type="EMBL" id="BTRK01000002">
    <property type="protein sequence ID" value="GMR37630.1"/>
    <property type="molecule type" value="Genomic_DNA"/>
</dbReference>
<dbReference type="Gene3D" id="2.40.110.10">
    <property type="entry name" value="Butyryl-CoA Dehydrogenase, subunit A, domain 2"/>
    <property type="match status" value="1"/>
</dbReference>
<dbReference type="PANTHER" id="PTHR43884:SF11">
    <property type="entry name" value="VERY LONG-CHAIN SPECIFIC ACYL-COA DEHYDROGENASE, MITOCHONDRIAL"/>
    <property type="match status" value="1"/>
</dbReference>
<dbReference type="InterPro" id="IPR036250">
    <property type="entry name" value="AcylCo_DH-like_C"/>
</dbReference>
<dbReference type="SUPFAM" id="SSF47203">
    <property type="entry name" value="Acyl-CoA dehydrogenase C-terminal domain-like"/>
    <property type="match status" value="1"/>
</dbReference>
<dbReference type="PANTHER" id="PTHR43884">
    <property type="entry name" value="ACYL-COA DEHYDROGENASE"/>
    <property type="match status" value="1"/>
</dbReference>
<evidence type="ECO:0000256" key="2">
    <source>
        <dbReference type="ARBA" id="ARBA00022630"/>
    </source>
</evidence>
<reference evidence="6" key="1">
    <citation type="submission" date="2022-10" db="EMBL/GenBank/DDBJ databases">
        <title>Genome assembly of Pristionchus species.</title>
        <authorList>
            <person name="Yoshida K."/>
            <person name="Sommer R.J."/>
        </authorList>
    </citation>
    <scope>NUCLEOTIDE SEQUENCE [LARGE SCALE GENOMIC DNA]</scope>
    <source>
        <strain evidence="6">RS5460</strain>
    </source>
</reference>
<dbReference type="InterPro" id="IPR009075">
    <property type="entry name" value="AcylCo_DH/oxidase_C"/>
</dbReference>
<evidence type="ECO:0000313" key="5">
    <source>
        <dbReference type="EMBL" id="GMR37630.1"/>
    </source>
</evidence>
<keyword evidence="3" id="KW-0274">FAD</keyword>
<dbReference type="Pfam" id="PF00441">
    <property type="entry name" value="Acyl-CoA_dh_1"/>
    <property type="match status" value="1"/>
</dbReference>
<feature type="non-terminal residue" evidence="5">
    <location>
        <position position="1"/>
    </location>
</feature>
<dbReference type="GO" id="GO:0000062">
    <property type="term" value="F:fatty-acyl-CoA binding"/>
    <property type="evidence" value="ECO:0007669"/>
    <property type="project" value="TreeGrafter"/>
</dbReference>
<accession>A0AAN4ZH81</accession>
<evidence type="ECO:0000256" key="1">
    <source>
        <dbReference type="ARBA" id="ARBA00001974"/>
    </source>
</evidence>
<feature type="domain" description="Acyl-CoA dehydrogenase/oxidase C-terminal" evidence="4">
    <location>
        <begin position="11"/>
        <end position="119"/>
    </location>
</feature>
<dbReference type="Proteomes" id="UP001328107">
    <property type="component" value="Unassembled WGS sequence"/>
</dbReference>
<gene>
    <name evidence="5" type="ORF">PMAYCL1PPCAC_07825</name>
</gene>
<keyword evidence="6" id="KW-1185">Reference proteome</keyword>
<evidence type="ECO:0000313" key="6">
    <source>
        <dbReference type="Proteomes" id="UP001328107"/>
    </source>
</evidence>
<dbReference type="GO" id="GO:0017099">
    <property type="term" value="F:very-long-chain fatty acyl-CoA dehydrogenase activity"/>
    <property type="evidence" value="ECO:0007669"/>
    <property type="project" value="TreeGrafter"/>
</dbReference>
<keyword evidence="2" id="KW-0285">Flavoprotein</keyword>
<sequence>IPKENLLGKEGEGFKLAVNILNNGRFAVPSMCTGAMSYCIRKTIDHVTTREQFGNKLEEYGNVQEKLANMIAKHYACESILYMLASKMDKGIKDFQLEAAIAKVFTSESAWDTCDEAIQ</sequence>